<keyword evidence="2" id="KW-0689">Ribosomal protein</keyword>
<dbReference type="SUPFAM" id="SSF52313">
    <property type="entry name" value="Ribosomal protein S2"/>
    <property type="match status" value="1"/>
</dbReference>
<geneLocation type="mitochondrion" evidence="2"/>
<sequence>MGITYNFKRSVNSYKYSNIKIKVGFYSSLISFSEQTVEWNSDTSAYLVGQRENFNIINPEVQLEMLKRIKKFSYELAKKKGKILYVNEAANCKFDGIVKFLSYKAGQNFVVGRWPCGLITKNKSLDVSCILLFNPSKSKFPIKEGNKLGLPIISLNNLGMSISKTMYPIICNNIEGNSAFFSVLLLSHSILEGNLFEFTKKHLKTF</sequence>
<dbReference type="Pfam" id="PF00318">
    <property type="entry name" value="Ribosomal_S2"/>
    <property type="match status" value="1"/>
</dbReference>
<dbReference type="CDD" id="cd01425">
    <property type="entry name" value="RPS2"/>
    <property type="match status" value="1"/>
</dbReference>
<dbReference type="InterPro" id="IPR005706">
    <property type="entry name" value="Ribosomal_uS2_bac/mit/plastid"/>
</dbReference>
<comment type="similarity">
    <text evidence="1">Belongs to the universal ribosomal protein uS2 family.</text>
</comment>
<dbReference type="GO" id="GO:0006412">
    <property type="term" value="P:translation"/>
    <property type="evidence" value="ECO:0007669"/>
    <property type="project" value="InterPro"/>
</dbReference>
<name>A0A2P1G8A3_9CRYP</name>
<dbReference type="EMBL" id="MG680941">
    <property type="protein sequence ID" value="AVM81116.1"/>
    <property type="molecule type" value="Genomic_DNA"/>
</dbReference>
<dbReference type="InterPro" id="IPR023591">
    <property type="entry name" value="Ribosomal_uS2_flav_dom_sf"/>
</dbReference>
<dbReference type="GeneID" id="36496244"/>
<organism evidence="2">
    <name type="scientific">Chroomonas placoidea</name>
    <dbReference type="NCBI Taxonomy" id="173977"/>
    <lineage>
        <taxon>Eukaryota</taxon>
        <taxon>Cryptophyceae</taxon>
        <taxon>Pyrenomonadales</taxon>
        <taxon>Chroomonadaceae</taxon>
        <taxon>Chroomonas</taxon>
    </lineage>
</organism>
<gene>
    <name evidence="2" type="primary">rps2</name>
    <name evidence="2" type="ORF">CplaMt_p037</name>
</gene>
<dbReference type="GO" id="GO:0003735">
    <property type="term" value="F:structural constituent of ribosome"/>
    <property type="evidence" value="ECO:0007669"/>
    <property type="project" value="InterPro"/>
</dbReference>
<dbReference type="GO" id="GO:0005763">
    <property type="term" value="C:mitochondrial small ribosomal subunit"/>
    <property type="evidence" value="ECO:0007669"/>
    <property type="project" value="TreeGrafter"/>
</dbReference>
<accession>A0A2P1G8A3</accession>
<dbReference type="PANTHER" id="PTHR12534">
    <property type="entry name" value="30S RIBOSOMAL PROTEIN S2 PROKARYOTIC AND ORGANELLAR"/>
    <property type="match status" value="1"/>
</dbReference>
<dbReference type="InterPro" id="IPR001865">
    <property type="entry name" value="Ribosomal_uS2"/>
</dbReference>
<dbReference type="PANTHER" id="PTHR12534:SF0">
    <property type="entry name" value="SMALL RIBOSOMAL SUBUNIT PROTEIN US2M"/>
    <property type="match status" value="1"/>
</dbReference>
<proteinExistence type="inferred from homology"/>
<keyword evidence="2" id="KW-0496">Mitochondrion</keyword>
<keyword evidence="2" id="KW-0687">Ribonucleoprotein</keyword>
<evidence type="ECO:0000256" key="1">
    <source>
        <dbReference type="ARBA" id="ARBA00006242"/>
    </source>
</evidence>
<dbReference type="RefSeq" id="YP_009476623.1">
    <property type="nucleotide sequence ID" value="NC_037451.1"/>
</dbReference>
<evidence type="ECO:0000313" key="2">
    <source>
        <dbReference type="EMBL" id="AVM81116.1"/>
    </source>
</evidence>
<dbReference type="AlphaFoldDB" id="A0A2P1G8A3"/>
<protein>
    <submittedName>
        <fullName evidence="2">Ribosomal protein S2</fullName>
    </submittedName>
</protein>
<reference evidence="2" key="1">
    <citation type="journal article" date="2018" name="BMC Genomics">
        <title>Comparative mitochondrial genomics of cryptophyte algae: gene shuffling and dynamic mobile genetic elements.</title>
        <authorList>
            <person name="Kim J.I."/>
            <person name="Yoon H.S."/>
            <person name="Yi G."/>
            <person name="Shin W."/>
            <person name="Archibald J.M."/>
        </authorList>
    </citation>
    <scope>NUCLEOTIDE SEQUENCE</scope>
    <source>
        <strain evidence="2">CCAP978/8</strain>
    </source>
</reference>
<dbReference type="Gene3D" id="3.40.50.10490">
    <property type="entry name" value="Glucose-6-phosphate isomerase like protein, domain 1"/>
    <property type="match status" value="1"/>
</dbReference>